<dbReference type="Pfam" id="PF10908">
    <property type="entry name" value="Tlde1_dom"/>
    <property type="match status" value="1"/>
</dbReference>
<keyword evidence="5" id="KW-1185">Reference proteome</keyword>
<sequence length="376" mass="40001">MTIVSVSADGRDTRHARRSCVAPLSLLTGAILMAAIGSHLPQRELPSGVQIDRAEGPIAEAGPAPGALRAETDSTISTLDALPFEPPSGDGRREATGGPLSRWAWTQMVPPALPSDVEPETGRSVETQIPEPPRAAMIVPLPLPRPPEFRAPAAAGPVRRMDRRMARRDSPPLQPAAPAADDRSFLEKFFGIDRAPALAYAALESKPADVAPQRRISPPLPLAREPGATAGIAVYNIAARIVTLPNGERLEAHSGLGEGLDDPRLVNIRMRGPTPPGTYDLTEREQPFHGVRAIRLNPVGGSEAVYGRVGLLAHTYMLGPRGDSNGCVSFRDYDRFLQAFLRGEVQRLVVVSGTQDALPALADSGAGRTRLARNGG</sequence>
<evidence type="ECO:0000256" key="2">
    <source>
        <dbReference type="SAM" id="Phobius"/>
    </source>
</evidence>
<proteinExistence type="predicted"/>
<dbReference type="Proteomes" id="UP001244297">
    <property type="component" value="Unassembled WGS sequence"/>
</dbReference>
<name>A0ABT8ALE4_9HYPH</name>
<keyword evidence="2" id="KW-0812">Transmembrane</keyword>
<reference evidence="5" key="1">
    <citation type="journal article" date="2019" name="Int. J. Syst. Evol. Microbiol.">
        <title>The Global Catalogue of Microorganisms (GCM) 10K type strain sequencing project: providing services to taxonomists for standard genome sequencing and annotation.</title>
        <authorList>
            <consortium name="The Broad Institute Genomics Platform"/>
            <consortium name="The Broad Institute Genome Sequencing Center for Infectious Disease"/>
            <person name="Wu L."/>
            <person name="Ma J."/>
        </authorList>
    </citation>
    <scope>NUCLEOTIDE SEQUENCE [LARGE SCALE GENOMIC DNA]</scope>
    <source>
        <strain evidence="5">CECT 7806</strain>
    </source>
</reference>
<feature type="domain" description="Tlde1" evidence="3">
    <location>
        <begin position="249"/>
        <end position="353"/>
    </location>
</feature>
<comment type="caution">
    <text evidence="4">The sequence shown here is derived from an EMBL/GenBank/DDBJ whole genome shotgun (WGS) entry which is preliminary data.</text>
</comment>
<feature type="region of interest" description="Disordered" evidence="1">
    <location>
        <begin position="111"/>
        <end position="133"/>
    </location>
</feature>
<evidence type="ECO:0000313" key="4">
    <source>
        <dbReference type="EMBL" id="MDN3570619.1"/>
    </source>
</evidence>
<dbReference type="RefSeq" id="WP_238285491.1">
    <property type="nucleotide sequence ID" value="NZ_BPQS01000003.1"/>
</dbReference>
<accession>A0ABT8ALE4</accession>
<evidence type="ECO:0000259" key="3">
    <source>
        <dbReference type="Pfam" id="PF10908"/>
    </source>
</evidence>
<feature type="region of interest" description="Disordered" evidence="1">
    <location>
        <begin position="79"/>
        <end position="98"/>
    </location>
</feature>
<gene>
    <name evidence="4" type="ORF">QWZ18_08285</name>
</gene>
<evidence type="ECO:0000313" key="5">
    <source>
        <dbReference type="Proteomes" id="UP001244297"/>
    </source>
</evidence>
<evidence type="ECO:0000256" key="1">
    <source>
        <dbReference type="SAM" id="MobiDB-lite"/>
    </source>
</evidence>
<dbReference type="InterPro" id="IPR021225">
    <property type="entry name" value="Tlde1_dom"/>
</dbReference>
<keyword evidence="2" id="KW-1133">Transmembrane helix</keyword>
<feature type="transmembrane region" description="Helical" evidence="2">
    <location>
        <begin position="21"/>
        <end position="40"/>
    </location>
</feature>
<keyword evidence="2" id="KW-0472">Membrane</keyword>
<dbReference type="EMBL" id="JAUFPT010000023">
    <property type="protein sequence ID" value="MDN3570619.1"/>
    <property type="molecule type" value="Genomic_DNA"/>
</dbReference>
<protein>
    <submittedName>
        <fullName evidence="4">DUF2778 domain-containing protein</fullName>
    </submittedName>
</protein>
<organism evidence="4 5">
    <name type="scientific">Methylobacterium longum</name>
    <dbReference type="NCBI Taxonomy" id="767694"/>
    <lineage>
        <taxon>Bacteria</taxon>
        <taxon>Pseudomonadati</taxon>
        <taxon>Pseudomonadota</taxon>
        <taxon>Alphaproteobacteria</taxon>
        <taxon>Hyphomicrobiales</taxon>
        <taxon>Methylobacteriaceae</taxon>
        <taxon>Methylobacterium</taxon>
    </lineage>
</organism>